<feature type="domain" description="MrpA C-terminal/MbhE" evidence="1">
    <location>
        <begin position="30"/>
        <end position="87"/>
    </location>
</feature>
<sequence length="99" mass="10789">MKKAIILLALGGLLIVMLSSIFRMPSLGDIENPAYNEVARHYLQESIDETHTPNIIASIITDYRAFDTLGETTVLFTSIAAVISVLKGTVDATKKKGDH</sequence>
<name>A0AAC9RQ96_9CLOT</name>
<dbReference type="InterPro" id="IPR050616">
    <property type="entry name" value="CPA3_Na-H_Antiporter_A"/>
</dbReference>
<dbReference type="Pfam" id="PF20501">
    <property type="entry name" value="MbhE"/>
    <property type="match status" value="1"/>
</dbReference>
<dbReference type="PANTHER" id="PTHR43373">
    <property type="entry name" value="NA(+)/H(+) ANTIPORTER SUBUNIT"/>
    <property type="match status" value="1"/>
</dbReference>
<dbReference type="EMBL" id="CP017603">
    <property type="protein sequence ID" value="AOY74848.1"/>
    <property type="molecule type" value="Genomic_DNA"/>
</dbReference>
<evidence type="ECO:0000313" key="5">
    <source>
        <dbReference type="Proteomes" id="UP000192478"/>
    </source>
</evidence>
<dbReference type="AlphaFoldDB" id="A0AAC9RQ96"/>
<organism evidence="3 5">
    <name type="scientific">Clostridium formicaceticum</name>
    <dbReference type="NCBI Taxonomy" id="1497"/>
    <lineage>
        <taxon>Bacteria</taxon>
        <taxon>Bacillati</taxon>
        <taxon>Bacillota</taxon>
        <taxon>Clostridia</taxon>
        <taxon>Eubacteriales</taxon>
        <taxon>Clostridiaceae</taxon>
        <taxon>Clostridium</taxon>
    </lineage>
</organism>
<accession>A0AAC9RQ96</accession>
<reference evidence="2 4" key="1">
    <citation type="submission" date="2016-10" db="EMBL/GenBank/DDBJ databases">
        <title>Complete Genome Sequence of Acetogen Clostridium formicoaceticum ATCC 27076.</title>
        <authorList>
            <person name="Bao T."/>
            <person name="Cheng C."/>
            <person name="Zhao J."/>
            <person name="Yang S.-T."/>
            <person name="Wang J."/>
            <person name="Wang M."/>
        </authorList>
    </citation>
    <scope>NUCLEOTIDE SEQUENCE [LARGE SCALE GENOMIC DNA]</scope>
    <source>
        <strain evidence="2 4">ATCC 27076</strain>
    </source>
</reference>
<gene>
    <name evidence="2" type="ORF">BJL90_02070</name>
    <name evidence="3" type="ORF">CLFO_36520</name>
</gene>
<dbReference type="Proteomes" id="UP000192478">
    <property type="component" value="Chromosome"/>
</dbReference>
<reference evidence="3 5" key="2">
    <citation type="submission" date="2017-03" db="EMBL/GenBank/DDBJ databases">
        <title>Complete sequence of Clostridium formicaceticum DSM 92.</title>
        <authorList>
            <person name="Poehlein A."/>
            <person name="Karl M."/>
            <person name="Bengelsdorf F.R."/>
            <person name="Duerre P."/>
            <person name="Daniel R."/>
        </authorList>
    </citation>
    <scope>NUCLEOTIDE SEQUENCE [LARGE SCALE GENOMIC DNA]</scope>
    <source>
        <strain evidence="3 5">DSM 92</strain>
    </source>
</reference>
<evidence type="ECO:0000313" key="2">
    <source>
        <dbReference type="EMBL" id="AOY74848.1"/>
    </source>
</evidence>
<dbReference type="InterPro" id="IPR046806">
    <property type="entry name" value="MrpA_C/MbhE"/>
</dbReference>
<dbReference type="RefSeq" id="WP_070963843.1">
    <property type="nucleotide sequence ID" value="NZ_CP017603.1"/>
</dbReference>
<dbReference type="EMBL" id="CP020559">
    <property type="protein sequence ID" value="ARE89245.1"/>
    <property type="molecule type" value="Genomic_DNA"/>
</dbReference>
<evidence type="ECO:0000259" key="1">
    <source>
        <dbReference type="Pfam" id="PF20501"/>
    </source>
</evidence>
<dbReference type="KEGG" id="cfm:BJL90_02070"/>
<proteinExistence type="predicted"/>
<dbReference type="PANTHER" id="PTHR43373:SF1">
    <property type="entry name" value="NA(+)_H(+) ANTIPORTER SUBUNIT A"/>
    <property type="match status" value="1"/>
</dbReference>
<keyword evidence="4" id="KW-1185">Reference proteome</keyword>
<dbReference type="Proteomes" id="UP000177894">
    <property type="component" value="Chromosome"/>
</dbReference>
<evidence type="ECO:0000313" key="3">
    <source>
        <dbReference type="EMBL" id="ARE89245.1"/>
    </source>
</evidence>
<evidence type="ECO:0000313" key="4">
    <source>
        <dbReference type="Proteomes" id="UP000177894"/>
    </source>
</evidence>
<protein>
    <submittedName>
        <fullName evidence="3">Monovalent cation/H+ antiporter subunit B</fullName>
    </submittedName>
</protein>